<accession>A0AAV5JYV2</accession>
<feature type="compositionally biased region" description="Polar residues" evidence="1">
    <location>
        <begin position="177"/>
        <end position="193"/>
    </location>
</feature>
<dbReference type="EMBL" id="BPVZ01000044">
    <property type="protein sequence ID" value="GKV15885.1"/>
    <property type="molecule type" value="Genomic_DNA"/>
</dbReference>
<name>A0AAV5JYV2_9ROSI</name>
<protein>
    <submittedName>
        <fullName evidence="2">Uncharacterized protein</fullName>
    </submittedName>
</protein>
<feature type="compositionally biased region" description="Basic and acidic residues" evidence="1">
    <location>
        <begin position="217"/>
        <end position="232"/>
    </location>
</feature>
<feature type="region of interest" description="Disordered" evidence="1">
    <location>
        <begin position="96"/>
        <end position="244"/>
    </location>
</feature>
<feature type="compositionally biased region" description="Low complexity" evidence="1">
    <location>
        <begin position="263"/>
        <end position="272"/>
    </location>
</feature>
<dbReference type="AlphaFoldDB" id="A0AAV5JYV2"/>
<sequence length="330" mass="36317">MVFWTSLTVPCRHDGTPRCRVLRVITKPRGLLRKNARRSHRAFIQRLNLSPEELQEKIQKIKHSRDYSLLFQDVSRLPIIKSPPLSSLLRQSLLGSNPTSRGYSGSTQHGGSLIRGLCSTKSRVKKQGPIPKISRMPQHQDRTTKSPPKSSQLGFKKTTHPFLENKVNARPDHWGSLDNTVRKQGSLSVTPTTAKVAAGDRTKSVCLKRKQQGSTAAEKKINGGADSLHETQQKPAMTSSMEKEGCVESTRQGLAFAKKKINSDSGSNSSRKSVQKPATHIEDDKMVNGDCNKAGPSKIRFVCGGRDFSKEIGLPKALHCGSISRSISCS</sequence>
<evidence type="ECO:0000313" key="3">
    <source>
        <dbReference type="Proteomes" id="UP001054252"/>
    </source>
</evidence>
<feature type="region of interest" description="Disordered" evidence="1">
    <location>
        <begin position="259"/>
        <end position="289"/>
    </location>
</feature>
<evidence type="ECO:0000256" key="1">
    <source>
        <dbReference type="SAM" id="MobiDB-lite"/>
    </source>
</evidence>
<keyword evidence="3" id="KW-1185">Reference proteome</keyword>
<proteinExistence type="predicted"/>
<comment type="caution">
    <text evidence="2">The sequence shown here is derived from an EMBL/GenBank/DDBJ whole genome shotgun (WGS) entry which is preliminary data.</text>
</comment>
<gene>
    <name evidence="2" type="ORF">SLEP1_g26622</name>
</gene>
<evidence type="ECO:0000313" key="2">
    <source>
        <dbReference type="EMBL" id="GKV15885.1"/>
    </source>
</evidence>
<organism evidence="2 3">
    <name type="scientific">Rubroshorea leprosula</name>
    <dbReference type="NCBI Taxonomy" id="152421"/>
    <lineage>
        <taxon>Eukaryota</taxon>
        <taxon>Viridiplantae</taxon>
        <taxon>Streptophyta</taxon>
        <taxon>Embryophyta</taxon>
        <taxon>Tracheophyta</taxon>
        <taxon>Spermatophyta</taxon>
        <taxon>Magnoliopsida</taxon>
        <taxon>eudicotyledons</taxon>
        <taxon>Gunneridae</taxon>
        <taxon>Pentapetalae</taxon>
        <taxon>rosids</taxon>
        <taxon>malvids</taxon>
        <taxon>Malvales</taxon>
        <taxon>Dipterocarpaceae</taxon>
        <taxon>Rubroshorea</taxon>
    </lineage>
</organism>
<reference evidence="2 3" key="1">
    <citation type="journal article" date="2021" name="Commun. Biol.">
        <title>The genome of Shorea leprosula (Dipterocarpaceae) highlights the ecological relevance of drought in aseasonal tropical rainforests.</title>
        <authorList>
            <person name="Ng K.K.S."/>
            <person name="Kobayashi M.J."/>
            <person name="Fawcett J.A."/>
            <person name="Hatakeyama M."/>
            <person name="Paape T."/>
            <person name="Ng C.H."/>
            <person name="Ang C.C."/>
            <person name="Tnah L.H."/>
            <person name="Lee C.T."/>
            <person name="Nishiyama T."/>
            <person name="Sese J."/>
            <person name="O'Brien M.J."/>
            <person name="Copetti D."/>
            <person name="Mohd Noor M.I."/>
            <person name="Ong R.C."/>
            <person name="Putra M."/>
            <person name="Sireger I.Z."/>
            <person name="Indrioko S."/>
            <person name="Kosugi Y."/>
            <person name="Izuno A."/>
            <person name="Isagi Y."/>
            <person name="Lee S.L."/>
            <person name="Shimizu K.K."/>
        </authorList>
    </citation>
    <scope>NUCLEOTIDE SEQUENCE [LARGE SCALE GENOMIC DNA]</scope>
    <source>
        <strain evidence="2">214</strain>
    </source>
</reference>
<feature type="compositionally biased region" description="Polar residues" evidence="1">
    <location>
        <begin position="97"/>
        <end position="110"/>
    </location>
</feature>
<dbReference type="Proteomes" id="UP001054252">
    <property type="component" value="Unassembled WGS sequence"/>
</dbReference>